<name>A0A429ZTY6_9ENTE</name>
<gene>
    <name evidence="3" type="ORF">CBF37_10270</name>
</gene>
<dbReference type="Proteomes" id="UP000287857">
    <property type="component" value="Unassembled WGS sequence"/>
</dbReference>
<evidence type="ECO:0000313" key="4">
    <source>
        <dbReference type="Proteomes" id="UP000287857"/>
    </source>
</evidence>
<evidence type="ECO:0000259" key="2">
    <source>
        <dbReference type="Pfam" id="PF13731"/>
    </source>
</evidence>
<evidence type="ECO:0000256" key="1">
    <source>
        <dbReference type="SAM" id="SignalP"/>
    </source>
</evidence>
<feature type="signal peptide" evidence="1">
    <location>
        <begin position="1"/>
        <end position="29"/>
    </location>
</feature>
<dbReference type="EMBL" id="NGJS01000019">
    <property type="protein sequence ID" value="RST97157.1"/>
    <property type="molecule type" value="Genomic_DNA"/>
</dbReference>
<sequence length="283" mass="30690">MMIKGFKSMFSGICLVILSFVILTGSVVAEENNPSGVQSADGDINQGMEATVNMTNTDEAIVPPEDTEKPGVIPVKKEDNIKSGSVTIGGVSPLYFKTVQLSRYGINYETYAQYLKSIGTSGYAGISGKNIEKDMDVYSPGFTVIDTRGMGQNDWSVSVSLTDITDVSDKTEKLEGAYLQFEKANVSIPQDGDAQPTNMPVSQEVAAVIPEEGPSQKLISTSNTDDGVFYIKYPPEQIKESQIDMSEGRTLVKKPAKIKLILTQKPKVGKYQGTLTYNLNNTP</sequence>
<reference evidence="3 4" key="1">
    <citation type="submission" date="2017-05" db="EMBL/GenBank/DDBJ databases">
        <title>Vagococcus spp. assemblies.</title>
        <authorList>
            <person name="Gulvik C.A."/>
        </authorList>
    </citation>
    <scope>NUCLEOTIDE SEQUENCE [LARGE SCALE GENOMIC DNA]</scope>
    <source>
        <strain evidence="3 4">SS1995</strain>
    </source>
</reference>
<organism evidence="3 4">
    <name type="scientific">Vagococcus vulneris</name>
    <dbReference type="NCBI Taxonomy" id="1977869"/>
    <lineage>
        <taxon>Bacteria</taxon>
        <taxon>Bacillati</taxon>
        <taxon>Bacillota</taxon>
        <taxon>Bacilli</taxon>
        <taxon>Lactobacillales</taxon>
        <taxon>Enterococcaceae</taxon>
        <taxon>Vagococcus</taxon>
    </lineage>
</organism>
<protein>
    <recommendedName>
        <fullName evidence="2">WxL domain-containing protein</fullName>
    </recommendedName>
</protein>
<dbReference type="InterPro" id="IPR027994">
    <property type="entry name" value="WxL_dom"/>
</dbReference>
<proteinExistence type="predicted"/>
<dbReference type="Pfam" id="PF13731">
    <property type="entry name" value="WxL"/>
    <property type="match status" value="1"/>
</dbReference>
<evidence type="ECO:0000313" key="3">
    <source>
        <dbReference type="EMBL" id="RST97157.1"/>
    </source>
</evidence>
<dbReference type="AlphaFoldDB" id="A0A429ZTY6"/>
<keyword evidence="1" id="KW-0732">Signal</keyword>
<comment type="caution">
    <text evidence="3">The sequence shown here is derived from an EMBL/GenBank/DDBJ whole genome shotgun (WGS) entry which is preliminary data.</text>
</comment>
<feature type="domain" description="WxL" evidence="2">
    <location>
        <begin position="49"/>
        <end position="283"/>
    </location>
</feature>
<feature type="chain" id="PRO_5019478517" description="WxL domain-containing protein" evidence="1">
    <location>
        <begin position="30"/>
        <end position="283"/>
    </location>
</feature>
<keyword evidence="4" id="KW-1185">Reference proteome</keyword>
<accession>A0A429ZTY6</accession>